<keyword evidence="3" id="KW-1185">Reference proteome</keyword>
<gene>
    <name evidence="2" type="ORF">SPDO_30790</name>
</gene>
<sequence length="278" mass="30832">MSTVVRTCRVEDTPGPFRDLAWQVFFASRGRGVSLDAHFPWIGGGGRDDRSWLMEVDGRPAAMLCVRRGIVADVHFSAIGLVCTAPDFERRGFATRLLKTALDAIGEDAPVLLWTSQHAFYARLGFELIDPTLVAACVFPPEIAVDRHGTCWQRYDWTARDRVSPCFGGQRGVPTFVTSVERWSLIDDPAEFLVLSPGDKAPIVLEMGLCGEAVARELAALKVARAVLNLPRHVPAIDQLQAAGVGVAMRETAIAMWRPGRFDREEIMQWDIPLLDRF</sequence>
<evidence type="ECO:0000259" key="1">
    <source>
        <dbReference type="PROSITE" id="PS51186"/>
    </source>
</evidence>
<dbReference type="AlphaFoldDB" id="A0A2D0A4M2"/>
<dbReference type="RefSeq" id="WP_143559674.1">
    <property type="nucleotide sequence ID" value="NZ_NBBI01000009.1"/>
</dbReference>
<organism evidence="2 3">
    <name type="scientific">Sphingomonas dokdonensis</name>
    <dbReference type="NCBI Taxonomy" id="344880"/>
    <lineage>
        <taxon>Bacteria</taxon>
        <taxon>Pseudomonadati</taxon>
        <taxon>Pseudomonadota</taxon>
        <taxon>Alphaproteobacteria</taxon>
        <taxon>Sphingomonadales</taxon>
        <taxon>Sphingomonadaceae</taxon>
        <taxon>Sphingomonas</taxon>
    </lineage>
</organism>
<comment type="caution">
    <text evidence="2">The sequence shown here is derived from an EMBL/GenBank/DDBJ whole genome shotgun (WGS) entry which is preliminary data.</text>
</comment>
<dbReference type="OrthoDB" id="7567356at2"/>
<feature type="domain" description="N-acetyltransferase" evidence="1">
    <location>
        <begin position="3"/>
        <end position="146"/>
    </location>
</feature>
<dbReference type="Proteomes" id="UP000197290">
    <property type="component" value="Unassembled WGS sequence"/>
</dbReference>
<evidence type="ECO:0000313" key="3">
    <source>
        <dbReference type="Proteomes" id="UP000197290"/>
    </source>
</evidence>
<dbReference type="CDD" id="cd04301">
    <property type="entry name" value="NAT_SF"/>
    <property type="match status" value="1"/>
</dbReference>
<dbReference type="PROSITE" id="PS51186">
    <property type="entry name" value="GNAT"/>
    <property type="match status" value="1"/>
</dbReference>
<dbReference type="InterPro" id="IPR000182">
    <property type="entry name" value="GNAT_dom"/>
</dbReference>
<reference evidence="2 3" key="1">
    <citation type="submission" date="2017-03" db="EMBL/GenBank/DDBJ databases">
        <title>Genome sequence of Sphingomonas dokdonensis DSM 21029.</title>
        <authorList>
            <person name="Poehlein A."/>
            <person name="Wuebbeler J.H."/>
            <person name="Steinbuechel A."/>
            <person name="Daniel R."/>
        </authorList>
    </citation>
    <scope>NUCLEOTIDE SEQUENCE [LARGE SCALE GENOMIC DNA]</scope>
    <source>
        <strain evidence="2 3">DSM 21029</strain>
    </source>
</reference>
<name>A0A2D0A4M2_9SPHN</name>
<evidence type="ECO:0000313" key="2">
    <source>
        <dbReference type="EMBL" id="OWK27839.1"/>
    </source>
</evidence>
<dbReference type="EMBL" id="NBBI01000009">
    <property type="protein sequence ID" value="OWK27839.1"/>
    <property type="molecule type" value="Genomic_DNA"/>
</dbReference>
<dbReference type="Pfam" id="PF13508">
    <property type="entry name" value="Acetyltransf_7"/>
    <property type="match status" value="1"/>
</dbReference>
<dbReference type="InterPro" id="IPR016181">
    <property type="entry name" value="Acyl_CoA_acyltransferase"/>
</dbReference>
<proteinExistence type="predicted"/>
<dbReference type="SUPFAM" id="SSF55729">
    <property type="entry name" value="Acyl-CoA N-acyltransferases (Nat)"/>
    <property type="match status" value="1"/>
</dbReference>
<dbReference type="GO" id="GO:0016747">
    <property type="term" value="F:acyltransferase activity, transferring groups other than amino-acyl groups"/>
    <property type="evidence" value="ECO:0007669"/>
    <property type="project" value="InterPro"/>
</dbReference>
<protein>
    <recommendedName>
        <fullName evidence="1">N-acetyltransferase domain-containing protein</fullName>
    </recommendedName>
</protein>
<dbReference type="Gene3D" id="3.40.630.30">
    <property type="match status" value="1"/>
</dbReference>
<accession>A0A2D0A4M2</accession>